<comment type="similarity">
    <text evidence="2">Belongs to the HAD-like hydrolase superfamily. CbbY/CbbZ/Gph/YieH family.</text>
</comment>
<dbReference type="EMBL" id="WEKT01000046">
    <property type="protein sequence ID" value="MZI95159.1"/>
    <property type="molecule type" value="Genomic_DNA"/>
</dbReference>
<dbReference type="PANTHER" id="PTHR46193:SF10">
    <property type="entry name" value="6-PHOSPHOGLUCONATE PHOSPHATASE"/>
    <property type="match status" value="1"/>
</dbReference>
<evidence type="ECO:0000256" key="1">
    <source>
        <dbReference type="ARBA" id="ARBA00001946"/>
    </source>
</evidence>
<evidence type="ECO:0000256" key="4">
    <source>
        <dbReference type="ARBA" id="ARBA00022842"/>
    </source>
</evidence>
<evidence type="ECO:0000256" key="3">
    <source>
        <dbReference type="ARBA" id="ARBA00022723"/>
    </source>
</evidence>
<name>A0A7X4LNH1_9VIBR</name>
<dbReference type="NCBIfam" id="TIGR01509">
    <property type="entry name" value="HAD-SF-IA-v3"/>
    <property type="match status" value="1"/>
</dbReference>
<dbReference type="InterPro" id="IPR051600">
    <property type="entry name" value="Beta-PGM-like"/>
</dbReference>
<dbReference type="GO" id="GO:0016787">
    <property type="term" value="F:hydrolase activity"/>
    <property type="evidence" value="ECO:0007669"/>
    <property type="project" value="UniProtKB-KW"/>
</dbReference>
<dbReference type="AlphaFoldDB" id="A0A7X4LNH1"/>
<keyword evidence="3" id="KW-0479">Metal-binding</keyword>
<dbReference type="SUPFAM" id="SSF56784">
    <property type="entry name" value="HAD-like"/>
    <property type="match status" value="1"/>
</dbReference>
<dbReference type="Pfam" id="PF13419">
    <property type="entry name" value="HAD_2"/>
    <property type="match status" value="1"/>
</dbReference>
<dbReference type="SFLD" id="SFLDS00003">
    <property type="entry name" value="Haloacid_Dehalogenase"/>
    <property type="match status" value="1"/>
</dbReference>
<comment type="caution">
    <text evidence="5">The sequence shown here is derived from an EMBL/GenBank/DDBJ whole genome shotgun (WGS) entry which is preliminary data.</text>
</comment>
<proteinExistence type="inferred from homology"/>
<keyword evidence="5" id="KW-0378">Hydrolase</keyword>
<sequence length="251" mass="28214">MHNNNKQCVIFDCEGTLVDSERLCCQVLLGLFQELGAVLTLDDVVESFDGGLVAELLNRLVEKTGVNADIDSLEIEYRHRTHELFDHQLRPMSGAVSLLEQLRRHHIDVCVASNSPKDKIESLLELCGLRSYFDDQIYSAFDANSWKPEPDLIHYCAMNMGYSLDQCVYIDDTYQGIEAGISAGVDTIHFKPAIKQVSPIEHLSLVKQPAQFSDVESDKVAAERIEAHDFLDSKVVAVMHKLSEVEQYLSI</sequence>
<dbReference type="Gene3D" id="3.40.50.1000">
    <property type="entry name" value="HAD superfamily/HAD-like"/>
    <property type="match status" value="1"/>
</dbReference>
<dbReference type="Proteomes" id="UP000462621">
    <property type="component" value="Unassembled WGS sequence"/>
</dbReference>
<dbReference type="InterPro" id="IPR036412">
    <property type="entry name" value="HAD-like_sf"/>
</dbReference>
<evidence type="ECO:0000313" key="6">
    <source>
        <dbReference type="Proteomes" id="UP000462621"/>
    </source>
</evidence>
<gene>
    <name evidence="5" type="ORF">F9817_18430</name>
</gene>
<protein>
    <submittedName>
        <fullName evidence="5">HAD-IA family hydrolase</fullName>
    </submittedName>
</protein>
<dbReference type="SFLD" id="SFLDG01129">
    <property type="entry name" value="C1.5:_HAD__Beta-PGM__Phosphata"/>
    <property type="match status" value="1"/>
</dbReference>
<accession>A0A7X4LNH1</accession>
<reference evidence="5 6" key="1">
    <citation type="submission" date="2019-10" db="EMBL/GenBank/DDBJ databases">
        <title>Vibrio sp. nov. isolated from a shrimp pond.</title>
        <authorList>
            <person name="Gomez-Gil B."/>
            <person name="Enciso-Ibarra J."/>
            <person name="Enciso-Ibarra K."/>
            <person name="Bolan-Mejia C."/>
        </authorList>
    </citation>
    <scope>NUCLEOTIDE SEQUENCE [LARGE SCALE GENOMIC DNA]</scope>
    <source>
        <strain evidence="5 6">CAIM 722</strain>
    </source>
</reference>
<dbReference type="PANTHER" id="PTHR46193">
    <property type="entry name" value="6-PHOSPHOGLUCONATE PHOSPHATASE"/>
    <property type="match status" value="1"/>
</dbReference>
<evidence type="ECO:0000313" key="5">
    <source>
        <dbReference type="EMBL" id="MZI95159.1"/>
    </source>
</evidence>
<dbReference type="RefSeq" id="WP_161157639.1">
    <property type="nucleotide sequence ID" value="NZ_WEKT01000046.1"/>
</dbReference>
<dbReference type="CDD" id="cd07526">
    <property type="entry name" value="HAD_BPGM_like"/>
    <property type="match status" value="1"/>
</dbReference>
<dbReference type="InterPro" id="IPR041492">
    <property type="entry name" value="HAD_2"/>
</dbReference>
<dbReference type="Gene3D" id="1.10.150.240">
    <property type="entry name" value="Putative phosphatase, domain 2"/>
    <property type="match status" value="1"/>
</dbReference>
<comment type="cofactor">
    <cofactor evidence="1">
        <name>Mg(2+)</name>
        <dbReference type="ChEBI" id="CHEBI:18420"/>
    </cofactor>
</comment>
<keyword evidence="4" id="KW-0460">Magnesium</keyword>
<keyword evidence="6" id="KW-1185">Reference proteome</keyword>
<dbReference type="InterPro" id="IPR006439">
    <property type="entry name" value="HAD-SF_hydro_IA"/>
</dbReference>
<dbReference type="GO" id="GO:0046872">
    <property type="term" value="F:metal ion binding"/>
    <property type="evidence" value="ECO:0007669"/>
    <property type="project" value="UniProtKB-KW"/>
</dbReference>
<organism evidence="5 6">
    <name type="scientific">Vibrio eleionomae</name>
    <dbReference type="NCBI Taxonomy" id="2653505"/>
    <lineage>
        <taxon>Bacteria</taxon>
        <taxon>Pseudomonadati</taxon>
        <taxon>Pseudomonadota</taxon>
        <taxon>Gammaproteobacteria</taxon>
        <taxon>Vibrionales</taxon>
        <taxon>Vibrionaceae</taxon>
        <taxon>Vibrio</taxon>
    </lineage>
</organism>
<dbReference type="InterPro" id="IPR023198">
    <property type="entry name" value="PGP-like_dom2"/>
</dbReference>
<evidence type="ECO:0000256" key="2">
    <source>
        <dbReference type="ARBA" id="ARBA00006171"/>
    </source>
</evidence>
<dbReference type="InterPro" id="IPR023214">
    <property type="entry name" value="HAD_sf"/>
</dbReference>